<evidence type="ECO:0000256" key="2">
    <source>
        <dbReference type="SAM" id="Phobius"/>
    </source>
</evidence>
<proteinExistence type="predicted"/>
<keyword evidence="4" id="KW-1185">Reference proteome</keyword>
<dbReference type="Proteomes" id="UP000050417">
    <property type="component" value="Unassembled WGS sequence"/>
</dbReference>
<feature type="region of interest" description="Disordered" evidence="1">
    <location>
        <begin position="1"/>
        <end position="22"/>
    </location>
</feature>
<comment type="caution">
    <text evidence="3">The sequence shown here is derived from an EMBL/GenBank/DDBJ whole genome shotgun (WGS) entry which is preliminary data.</text>
</comment>
<protein>
    <submittedName>
        <fullName evidence="3">Uncharacterized protein</fullName>
    </submittedName>
</protein>
<keyword evidence="2" id="KW-0812">Transmembrane</keyword>
<reference evidence="3 4" key="1">
    <citation type="submission" date="2015-07" db="EMBL/GenBank/DDBJ databases">
        <title>Genome sequence of Ornatilinea apprima DSM 23815.</title>
        <authorList>
            <person name="Hemp J."/>
            <person name="Ward L.M."/>
            <person name="Pace L.A."/>
            <person name="Fischer W.W."/>
        </authorList>
    </citation>
    <scope>NUCLEOTIDE SEQUENCE [LARGE SCALE GENOMIC DNA]</scope>
    <source>
        <strain evidence="3 4">P3M-1</strain>
    </source>
</reference>
<keyword evidence="2" id="KW-1133">Transmembrane helix</keyword>
<accession>A0A0P6Y052</accession>
<name>A0A0P6Y052_9CHLR</name>
<feature type="transmembrane region" description="Helical" evidence="2">
    <location>
        <begin position="357"/>
        <end position="379"/>
    </location>
</feature>
<sequence>MNLQSPPQQQVPMKQSPQRATQIESVSLDHPFPPLVFNLAVAGSFSTSFNHEEVIKHITSIFAQVKNLVLPYNQNCLGFDEKTLDLKILYSPLLGDFPLQTAVGLGYSPYCISPSPSTTQQYQKIDPFLLDSYPLVEFDMPPTLTAKSLREMSHWMVAQCDLVIALWDGSELYGEGSLWEIIRTAAENHIPVVWLDPLHPQQVYWCQDSYSAPFKTEQLVDYLDGTLGLGSKSERQAAAKDLAALFQPGVKHTPFWASFYPHFIRLFPVSSAQPTSDPNLSNSTALPKALQASQKQVDYLQQSFQQADTAAISFNNAYRSTLLLRAILPLLANLALALGFYAKSVGGYLFFNLPLNWVWLAAAGFGMQAFFNLSINWLSNQTDYRGWHKNFVNQRYLAETLRMAVHFSPYNIPIINTTIAGFEKKLPKSSPVRHRIRSIVRAASIHPIHFEQPEIKEAFFTQFLTLLDHQIHYHKLVASRYRKISNILTKTAWGLFWLGIGTVIARAVFQAVEPSLGLNQWIAKHEFYTGAVKVAVDGKTFLASFANMLAMLLPGFAVTFFSIHNLIGFKDLSQRSQQMVNDLQQIKTRVILEQSRPESSFEDFSWLAHQAISLMVSDTTDWYTLISSKKITKN</sequence>
<dbReference type="STRING" id="1134406.ADN00_13445"/>
<organism evidence="3 4">
    <name type="scientific">Ornatilinea apprima</name>
    <dbReference type="NCBI Taxonomy" id="1134406"/>
    <lineage>
        <taxon>Bacteria</taxon>
        <taxon>Bacillati</taxon>
        <taxon>Chloroflexota</taxon>
        <taxon>Anaerolineae</taxon>
        <taxon>Anaerolineales</taxon>
        <taxon>Anaerolineaceae</taxon>
        <taxon>Ornatilinea</taxon>
    </lineage>
</organism>
<evidence type="ECO:0000256" key="1">
    <source>
        <dbReference type="SAM" id="MobiDB-lite"/>
    </source>
</evidence>
<keyword evidence="2" id="KW-0472">Membrane</keyword>
<dbReference type="EMBL" id="LGCL01000031">
    <property type="protein sequence ID" value="KPL74837.1"/>
    <property type="molecule type" value="Genomic_DNA"/>
</dbReference>
<gene>
    <name evidence="3" type="ORF">ADN00_13445</name>
</gene>
<evidence type="ECO:0000313" key="4">
    <source>
        <dbReference type="Proteomes" id="UP000050417"/>
    </source>
</evidence>
<feature type="transmembrane region" description="Helical" evidence="2">
    <location>
        <begin position="548"/>
        <end position="569"/>
    </location>
</feature>
<feature type="transmembrane region" description="Helical" evidence="2">
    <location>
        <begin position="322"/>
        <end position="342"/>
    </location>
</feature>
<dbReference type="AlphaFoldDB" id="A0A0P6Y052"/>
<feature type="transmembrane region" description="Helical" evidence="2">
    <location>
        <begin position="492"/>
        <end position="509"/>
    </location>
</feature>
<evidence type="ECO:0000313" key="3">
    <source>
        <dbReference type="EMBL" id="KPL74837.1"/>
    </source>
</evidence>